<evidence type="ECO:0000256" key="4">
    <source>
        <dbReference type="ARBA" id="ARBA00022519"/>
    </source>
</evidence>
<gene>
    <name evidence="15" type="ORF">PS273GM_20770</name>
</gene>
<evidence type="ECO:0000256" key="2">
    <source>
        <dbReference type="ARBA" id="ARBA00022475"/>
    </source>
</evidence>
<evidence type="ECO:0000256" key="5">
    <source>
        <dbReference type="ARBA" id="ARBA00022692"/>
    </source>
</evidence>
<evidence type="ECO:0000259" key="14">
    <source>
        <dbReference type="PROSITE" id="PS50885"/>
    </source>
</evidence>
<dbReference type="InterPro" id="IPR003660">
    <property type="entry name" value="HAMP_dom"/>
</dbReference>
<dbReference type="InterPro" id="IPR033480">
    <property type="entry name" value="sCache_2"/>
</dbReference>
<keyword evidence="4" id="KW-0997">Cell inner membrane</keyword>
<evidence type="ECO:0000313" key="16">
    <source>
        <dbReference type="Proteomes" id="UP000077787"/>
    </source>
</evidence>
<feature type="domain" description="HAMP" evidence="14">
    <location>
        <begin position="229"/>
        <end position="283"/>
    </location>
</feature>
<dbReference type="CDD" id="cd11386">
    <property type="entry name" value="MCP_signal"/>
    <property type="match status" value="1"/>
</dbReference>
<feature type="domain" description="Methyl-accepting transducer" evidence="12">
    <location>
        <begin position="288"/>
        <end position="524"/>
    </location>
</feature>
<keyword evidence="2" id="KW-1003">Cell membrane</keyword>
<comment type="subcellular location">
    <subcellularLocation>
        <location evidence="1">Cell inner membrane</location>
        <topology evidence="1">Multi-pass membrane protein</topology>
    </subcellularLocation>
</comment>
<reference evidence="15 16" key="1">
    <citation type="submission" date="2016-05" db="EMBL/GenBank/DDBJ databases">
        <title>Genome sequence of Pseudomonas stutzeri 273 and identification of the exopolysaccharide biosynthesis locus.</title>
        <authorList>
            <person name="Wu S."/>
            <person name="Sun C."/>
        </authorList>
    </citation>
    <scope>NUCLEOTIDE SEQUENCE [LARGE SCALE GENOMIC DNA]</scope>
    <source>
        <strain evidence="15 16">273</strain>
    </source>
</reference>
<evidence type="ECO:0000256" key="6">
    <source>
        <dbReference type="ARBA" id="ARBA00022989"/>
    </source>
</evidence>
<dbReference type="EMBL" id="CP015641">
    <property type="protein sequence ID" value="ANF27388.1"/>
    <property type="molecule type" value="Genomic_DNA"/>
</dbReference>
<dbReference type="PROSITE" id="PS50192">
    <property type="entry name" value="T_SNARE"/>
    <property type="match status" value="1"/>
</dbReference>
<dbReference type="GO" id="GO:0006935">
    <property type="term" value="P:chemotaxis"/>
    <property type="evidence" value="ECO:0007669"/>
    <property type="project" value="UniProtKB-KW"/>
</dbReference>
<dbReference type="PANTHER" id="PTHR32089:SF119">
    <property type="entry name" value="METHYL-ACCEPTING CHEMOTAXIS PROTEIN CTPL"/>
    <property type="match status" value="1"/>
</dbReference>
<dbReference type="InterPro" id="IPR000727">
    <property type="entry name" value="T_SNARE_dom"/>
</dbReference>
<keyword evidence="8 10" id="KW-0807">Transducer</keyword>
<dbReference type="SUPFAM" id="SSF58104">
    <property type="entry name" value="Methyl-accepting chemotaxis protein (MCP) signaling domain"/>
    <property type="match status" value="1"/>
</dbReference>
<dbReference type="InterPro" id="IPR004089">
    <property type="entry name" value="MCPsignal_dom"/>
</dbReference>
<dbReference type="PRINTS" id="PR00260">
    <property type="entry name" value="CHEMTRNSDUCR"/>
</dbReference>
<dbReference type="AlphaFoldDB" id="A0A172WV65"/>
<dbReference type="SMART" id="SM00304">
    <property type="entry name" value="HAMP"/>
    <property type="match status" value="1"/>
</dbReference>
<proteinExistence type="inferred from homology"/>
<dbReference type="PROSITE" id="PS50885">
    <property type="entry name" value="HAMP"/>
    <property type="match status" value="1"/>
</dbReference>
<dbReference type="PANTHER" id="PTHR32089">
    <property type="entry name" value="METHYL-ACCEPTING CHEMOTAXIS PROTEIN MCPB"/>
    <property type="match status" value="1"/>
</dbReference>
<evidence type="ECO:0000259" key="12">
    <source>
        <dbReference type="PROSITE" id="PS50111"/>
    </source>
</evidence>
<evidence type="ECO:0000256" key="7">
    <source>
        <dbReference type="ARBA" id="ARBA00023136"/>
    </source>
</evidence>
<evidence type="ECO:0000256" key="11">
    <source>
        <dbReference type="SAM" id="Phobius"/>
    </source>
</evidence>
<dbReference type="PROSITE" id="PS50111">
    <property type="entry name" value="CHEMOTAXIS_TRANSDUC_2"/>
    <property type="match status" value="1"/>
</dbReference>
<protein>
    <submittedName>
        <fullName evidence="15">Chemotaxis protein</fullName>
    </submittedName>
</protein>
<dbReference type="GO" id="GO:0005886">
    <property type="term" value="C:plasma membrane"/>
    <property type="evidence" value="ECO:0007669"/>
    <property type="project" value="UniProtKB-SubCell"/>
</dbReference>
<keyword evidence="3" id="KW-0145">Chemotaxis</keyword>
<dbReference type="Pfam" id="PF17200">
    <property type="entry name" value="sCache_2"/>
    <property type="match status" value="1"/>
</dbReference>
<evidence type="ECO:0000256" key="3">
    <source>
        <dbReference type="ARBA" id="ARBA00022500"/>
    </source>
</evidence>
<sequence>MRLTLKIKVLLLALVPVTLFALVLSGAAAQILHSLAEEEIETVRERMIDDARTRLEDYMRIGVSSVAHLYEPAAQGDLASRAEAIAILRKIKFGKDGYFFGHDSNVVRLFRGESPVDVGSNLSDRRDSNGVYINRELVAVAKNNTYFVNYSSPLPGNDKVSVPKLAYSYYLPKWDLALGTAINLDNIESALSEVRTEIDGRVNSILTSILVIAGVMLAALCIAGVVISNSIVKPIQVIRAQLDDIAAGDGDLTHRLPEDRSDELGQLAGSFNRFVGKIHTMVSQVADLTGQLTGMVAEVASQAQRSEKAMETQRQETDQVATAINEMSAAAQEVAHSAQGAAEAAQQTDQEGQQAKAVVDSSIRQIHSLVEEIRSSGTSLDALQQDVHAIVGVLDVIRSIAEQTNLLALNAAIEAARAGEAGRGFAVVADEVRALASRTQQSTQEIQGMIDRLQTGAKQAVAAMGRSSEAGDASSAQANQAGASLDAIAHLIATINGMNAQIASAAEEQTAVAEEINRSVHQIATAVENVAEETQQGAQTARNLANVGERLGGLVRQFRI</sequence>
<dbReference type="GO" id="GO:0007165">
    <property type="term" value="P:signal transduction"/>
    <property type="evidence" value="ECO:0007669"/>
    <property type="project" value="UniProtKB-KW"/>
</dbReference>
<evidence type="ECO:0000256" key="1">
    <source>
        <dbReference type="ARBA" id="ARBA00004429"/>
    </source>
</evidence>
<organism evidence="15 16">
    <name type="scientific">Stutzerimonas stutzeri</name>
    <name type="common">Pseudomonas stutzeri</name>
    <dbReference type="NCBI Taxonomy" id="316"/>
    <lineage>
        <taxon>Bacteria</taxon>
        <taxon>Pseudomonadati</taxon>
        <taxon>Pseudomonadota</taxon>
        <taxon>Gammaproteobacteria</taxon>
        <taxon>Pseudomonadales</taxon>
        <taxon>Pseudomonadaceae</taxon>
        <taxon>Stutzerimonas</taxon>
    </lineage>
</organism>
<dbReference type="GO" id="GO:0004888">
    <property type="term" value="F:transmembrane signaling receptor activity"/>
    <property type="evidence" value="ECO:0007669"/>
    <property type="project" value="InterPro"/>
</dbReference>
<keyword evidence="6 11" id="KW-1133">Transmembrane helix</keyword>
<dbReference type="FunFam" id="1.10.287.950:FF:000001">
    <property type="entry name" value="Methyl-accepting chemotaxis sensory transducer"/>
    <property type="match status" value="1"/>
</dbReference>
<comment type="similarity">
    <text evidence="9">Belongs to the methyl-accepting chemotaxis (MCP) protein family.</text>
</comment>
<dbReference type="Pfam" id="PF00672">
    <property type="entry name" value="HAMP"/>
    <property type="match status" value="1"/>
</dbReference>
<evidence type="ECO:0000313" key="15">
    <source>
        <dbReference type="EMBL" id="ANF27388.1"/>
    </source>
</evidence>
<dbReference type="SMART" id="SM00283">
    <property type="entry name" value="MA"/>
    <property type="match status" value="1"/>
</dbReference>
<dbReference type="SMART" id="SM01049">
    <property type="entry name" value="Cache_2"/>
    <property type="match status" value="1"/>
</dbReference>
<keyword evidence="7 11" id="KW-0472">Membrane</keyword>
<dbReference type="CDD" id="cd06225">
    <property type="entry name" value="HAMP"/>
    <property type="match status" value="1"/>
</dbReference>
<dbReference type="Gene3D" id="1.10.287.950">
    <property type="entry name" value="Methyl-accepting chemotaxis protein"/>
    <property type="match status" value="1"/>
</dbReference>
<evidence type="ECO:0000259" key="13">
    <source>
        <dbReference type="PROSITE" id="PS50192"/>
    </source>
</evidence>
<dbReference type="Gene3D" id="3.30.450.20">
    <property type="entry name" value="PAS domain"/>
    <property type="match status" value="1"/>
</dbReference>
<name>A0A172WV65_STUST</name>
<dbReference type="RefSeq" id="WP_064482417.1">
    <property type="nucleotide sequence ID" value="NZ_CP015641.1"/>
</dbReference>
<accession>A0A172WV65</accession>
<feature type="domain" description="T-SNARE coiled-coil homology" evidence="13">
    <location>
        <begin position="475"/>
        <end position="537"/>
    </location>
</feature>
<dbReference type="InterPro" id="IPR004090">
    <property type="entry name" value="Chemotax_Me-accpt_rcpt"/>
</dbReference>
<evidence type="ECO:0000256" key="8">
    <source>
        <dbReference type="ARBA" id="ARBA00023224"/>
    </source>
</evidence>
<evidence type="ECO:0000256" key="9">
    <source>
        <dbReference type="ARBA" id="ARBA00029447"/>
    </source>
</evidence>
<dbReference type="eggNOG" id="COG0840">
    <property type="taxonomic scope" value="Bacteria"/>
</dbReference>
<feature type="transmembrane region" description="Helical" evidence="11">
    <location>
        <begin position="205"/>
        <end position="227"/>
    </location>
</feature>
<dbReference type="Proteomes" id="UP000077787">
    <property type="component" value="Chromosome"/>
</dbReference>
<evidence type="ECO:0000256" key="10">
    <source>
        <dbReference type="PROSITE-ProRule" id="PRU00284"/>
    </source>
</evidence>
<keyword evidence="5 11" id="KW-0812">Transmembrane</keyword>
<dbReference type="OrthoDB" id="2489132at2"/>
<dbReference type="Pfam" id="PF00015">
    <property type="entry name" value="MCPsignal"/>
    <property type="match status" value="1"/>
</dbReference>